<organism evidence="4 5">
    <name type="scientific">Hibiscus syriacus</name>
    <name type="common">Rose of Sharon</name>
    <dbReference type="NCBI Taxonomy" id="106335"/>
    <lineage>
        <taxon>Eukaryota</taxon>
        <taxon>Viridiplantae</taxon>
        <taxon>Streptophyta</taxon>
        <taxon>Embryophyta</taxon>
        <taxon>Tracheophyta</taxon>
        <taxon>Spermatophyta</taxon>
        <taxon>Magnoliopsida</taxon>
        <taxon>eudicotyledons</taxon>
        <taxon>Gunneridae</taxon>
        <taxon>Pentapetalae</taxon>
        <taxon>rosids</taxon>
        <taxon>malvids</taxon>
        <taxon>Malvales</taxon>
        <taxon>Malvaceae</taxon>
        <taxon>Malvoideae</taxon>
        <taxon>Hibiscus</taxon>
    </lineage>
</organism>
<gene>
    <name evidence="4" type="ORF">F3Y22_tig00002841pilonHSYRG00160</name>
</gene>
<name>A0A6A3CQT9_HIBSY</name>
<accession>A0A6A3CQT9</accession>
<evidence type="ECO:0000256" key="1">
    <source>
        <dbReference type="ARBA" id="ARBA00007109"/>
    </source>
</evidence>
<keyword evidence="5" id="KW-1185">Reference proteome</keyword>
<comment type="caution">
    <text evidence="4">The sequence shown here is derived from an EMBL/GenBank/DDBJ whole genome shotgun (WGS) entry which is preliminary data.</text>
</comment>
<feature type="domain" description="Di19 zinc-binding" evidence="2">
    <location>
        <begin position="40"/>
        <end position="70"/>
    </location>
</feature>
<dbReference type="Pfam" id="PF14571">
    <property type="entry name" value="Di19_C"/>
    <property type="match status" value="1"/>
</dbReference>
<feature type="domain" description="Di19 C-terminal" evidence="3">
    <location>
        <begin position="184"/>
        <end position="293"/>
    </location>
</feature>
<dbReference type="AlphaFoldDB" id="A0A6A3CQT9"/>
<evidence type="ECO:0000313" key="5">
    <source>
        <dbReference type="Proteomes" id="UP000436088"/>
    </source>
</evidence>
<comment type="similarity">
    <text evidence="1">Belongs to the Di19 family.</text>
</comment>
<reference evidence="4" key="1">
    <citation type="submission" date="2019-09" db="EMBL/GenBank/DDBJ databases">
        <title>Draft genome information of white flower Hibiscus syriacus.</title>
        <authorList>
            <person name="Kim Y.-M."/>
        </authorList>
    </citation>
    <scope>NUCLEOTIDE SEQUENCE [LARGE SCALE GENOMIC DNA]</scope>
    <source>
        <strain evidence="4">YM2019G1</strain>
    </source>
</reference>
<evidence type="ECO:0000313" key="4">
    <source>
        <dbReference type="EMBL" id="KAE8731007.1"/>
    </source>
</evidence>
<dbReference type="InterPro" id="IPR008598">
    <property type="entry name" value="Di19_Zn-bd"/>
</dbReference>
<dbReference type="Proteomes" id="UP000436088">
    <property type="component" value="Unassembled WGS sequence"/>
</dbReference>
<dbReference type="PANTHER" id="PTHR31875:SF6">
    <property type="entry name" value="PROTEIN DEHYDRATION-INDUCED 19"/>
    <property type="match status" value="1"/>
</dbReference>
<protein>
    <submittedName>
        <fullName evidence="4">Protein DEHYDRATION-INDUCED 19-like isoform 2</fullName>
    </submittedName>
</protein>
<evidence type="ECO:0000259" key="3">
    <source>
        <dbReference type="Pfam" id="PF14571"/>
    </source>
</evidence>
<dbReference type="InterPro" id="IPR033347">
    <property type="entry name" value="Di19"/>
</dbReference>
<proteinExistence type="inferred from homology"/>
<dbReference type="PANTHER" id="PTHR31875">
    <property type="entry name" value="PROTEIN DEHYDRATION-INDUCED 19"/>
    <property type="match status" value="1"/>
</dbReference>
<dbReference type="EMBL" id="VEPZ02000197">
    <property type="protein sequence ID" value="KAE8731007.1"/>
    <property type="molecule type" value="Genomic_DNA"/>
</dbReference>
<sequence length="296" mass="33347">MDSDFWTSRLAAAKRQYNLQHRHQTSQLDRLSIDDFEVDDEFPCPYCYEDFDIASLCSHLEDDHPCESKVTSDRVYMQREVLPLDLEDLGCRTGIENEHRVCAIAKGDYHPISLKALPSHPICSEDSIRVQICPVCYVKVARDMLSHFTLQHGNLFKISSDNETSRLLRRRRLCRVAIPSSQALSLLGRDLREAHLQVLLGGGAYRPSSVNASSAATDSFLSSLIMNFPASEAEEITKSVVTSFEDTKTKNAAPAHMWKSSFDPSLSNEELEKWIRQATGRAGIVQDLVLTTLLKE</sequence>
<evidence type="ECO:0000259" key="2">
    <source>
        <dbReference type="Pfam" id="PF05605"/>
    </source>
</evidence>
<dbReference type="Pfam" id="PF05605">
    <property type="entry name" value="zf-Di19"/>
    <property type="match status" value="1"/>
</dbReference>
<dbReference type="InterPro" id="IPR027935">
    <property type="entry name" value="Di19_C"/>
</dbReference>